<reference evidence="9 10" key="1">
    <citation type="submission" date="2018-03" db="EMBL/GenBank/DDBJ databases">
        <title>Bioinformatic expansion and discovery of thiopeptide antibiotics.</title>
        <authorList>
            <person name="Schwalen C.J."/>
            <person name="Hudson G.A."/>
            <person name="Mitchell D.A."/>
        </authorList>
    </citation>
    <scope>NUCLEOTIDE SEQUENCE [LARGE SCALE GENOMIC DNA]</scope>
    <source>
        <strain evidence="9 10">ATCC 21389</strain>
    </source>
</reference>
<dbReference type="Gene3D" id="3.90.550.10">
    <property type="entry name" value="Spore Coat Polysaccharide Biosynthesis Protein SpsA, Chain A"/>
    <property type="match status" value="1"/>
</dbReference>
<dbReference type="RefSeq" id="WP_110673344.1">
    <property type="nucleotide sequence ID" value="NZ_PYBW01000180.1"/>
</dbReference>
<dbReference type="PANTHER" id="PTHR43867">
    <property type="entry name" value="CELLULOSE SYNTHASE CATALYTIC SUBUNIT A [UDP-FORMING]"/>
    <property type="match status" value="1"/>
</dbReference>
<name>A0A2V4N4Z5_9ACTN</name>
<dbReference type="Pfam" id="PF13632">
    <property type="entry name" value="Glyco_trans_2_3"/>
    <property type="match status" value="1"/>
</dbReference>
<protein>
    <submittedName>
        <fullName evidence="9">Glycosyl transferase</fullName>
    </submittedName>
</protein>
<feature type="transmembrane region" description="Helical" evidence="7">
    <location>
        <begin position="521"/>
        <end position="543"/>
    </location>
</feature>
<gene>
    <name evidence="9" type="ORF">C7C46_31525</name>
</gene>
<evidence type="ECO:0000256" key="3">
    <source>
        <dbReference type="ARBA" id="ARBA00022679"/>
    </source>
</evidence>
<dbReference type="AlphaFoldDB" id="A0A2V4N4Z5"/>
<proteinExistence type="predicted"/>
<dbReference type="InterPro" id="IPR050321">
    <property type="entry name" value="Glycosyltr_2/OpgH_subfam"/>
</dbReference>
<keyword evidence="2" id="KW-0328">Glycosyltransferase</keyword>
<dbReference type="PANTHER" id="PTHR43867:SF2">
    <property type="entry name" value="CELLULOSE SYNTHASE CATALYTIC SUBUNIT A [UDP-FORMING]"/>
    <property type="match status" value="1"/>
</dbReference>
<comment type="caution">
    <text evidence="9">The sequence shown here is derived from an EMBL/GenBank/DDBJ whole genome shotgun (WGS) entry which is preliminary data.</text>
</comment>
<evidence type="ECO:0000313" key="10">
    <source>
        <dbReference type="Proteomes" id="UP000248039"/>
    </source>
</evidence>
<dbReference type="EMBL" id="PYBW01000180">
    <property type="protein sequence ID" value="PYC66359.1"/>
    <property type="molecule type" value="Genomic_DNA"/>
</dbReference>
<comment type="subcellular location">
    <subcellularLocation>
        <location evidence="1">Membrane</location>
        <topology evidence="1">Multi-pass membrane protein</topology>
    </subcellularLocation>
</comment>
<keyword evidence="5 7" id="KW-1133">Transmembrane helix</keyword>
<dbReference type="OrthoDB" id="9806824at2"/>
<feature type="transmembrane region" description="Helical" evidence="7">
    <location>
        <begin position="374"/>
        <end position="393"/>
    </location>
</feature>
<sequence>MTVHHLPAPPNDQELYWYFGPQRRWVLLCTSAAFVLTAGTMFTFALRTPALWAFLAVLALNVLALALSSLNSLRGRRLTRQSHEVLVRAWQPAAAPGVDLYLPTCGEPLDILANAYRAVAEVDWPGELTVWVLDDADRPEVADLAEEFDFRYVVRPNRGELKKAGNLNHALPLGDGEFIAILDADFAPRADFLRHLVPYFADPAIGIVQSPQCFDTDTTMSWIERAAGAAQEWFFRWIQPSRDASDAAICCGSNAVYRRTAIEAAGGFAKLAHSEDMYTGLALYERGFRTLYVPVLVAKGTSPDSLAAFVNQQYRWAMGNLHLLTSRDLKRMRAPWRMRLCFYEGIVGYLTMAVNLFCAPLPPLVMMYGYPDQIRPWHVLPLLAPLWLWHVLLPRISRTRWRIEVIRANVLMSVAAATAFWHTLRGRSAAWVPTGAGRARPGGMARRVVQVSLAWLLFSLAAAGLGLGYDLAREGLAPNWGMLCYLAVQLQIGLPLVRDLLAELRSGTPRAAKYALLPRRWPEGLAITTGLALTALLASGWVAPMLPWLG</sequence>
<feature type="transmembrane region" description="Helical" evidence="7">
    <location>
        <begin position="340"/>
        <end position="362"/>
    </location>
</feature>
<keyword evidence="10" id="KW-1185">Reference proteome</keyword>
<feature type="transmembrane region" description="Helical" evidence="7">
    <location>
        <begin position="448"/>
        <end position="468"/>
    </location>
</feature>
<feature type="transmembrane region" description="Helical" evidence="7">
    <location>
        <begin position="51"/>
        <end position="70"/>
    </location>
</feature>
<dbReference type="GO" id="GO:0016758">
    <property type="term" value="F:hexosyltransferase activity"/>
    <property type="evidence" value="ECO:0007669"/>
    <property type="project" value="TreeGrafter"/>
</dbReference>
<evidence type="ECO:0000256" key="2">
    <source>
        <dbReference type="ARBA" id="ARBA00022676"/>
    </source>
</evidence>
<feature type="transmembrane region" description="Helical" evidence="7">
    <location>
        <begin position="25"/>
        <end position="45"/>
    </location>
</feature>
<dbReference type="GO" id="GO:0005886">
    <property type="term" value="C:plasma membrane"/>
    <property type="evidence" value="ECO:0007669"/>
    <property type="project" value="TreeGrafter"/>
</dbReference>
<evidence type="ECO:0000259" key="8">
    <source>
        <dbReference type="Pfam" id="PF13632"/>
    </source>
</evidence>
<evidence type="ECO:0000256" key="4">
    <source>
        <dbReference type="ARBA" id="ARBA00022692"/>
    </source>
</evidence>
<dbReference type="InterPro" id="IPR029044">
    <property type="entry name" value="Nucleotide-diphossugar_trans"/>
</dbReference>
<keyword evidence="6 7" id="KW-0472">Membrane</keyword>
<evidence type="ECO:0000256" key="1">
    <source>
        <dbReference type="ARBA" id="ARBA00004141"/>
    </source>
</evidence>
<accession>A0A2V4N4Z5</accession>
<evidence type="ECO:0000256" key="7">
    <source>
        <dbReference type="SAM" id="Phobius"/>
    </source>
</evidence>
<dbReference type="InterPro" id="IPR001173">
    <property type="entry name" value="Glyco_trans_2-like"/>
</dbReference>
<dbReference type="SUPFAM" id="SSF53448">
    <property type="entry name" value="Nucleotide-diphospho-sugar transferases"/>
    <property type="match status" value="1"/>
</dbReference>
<evidence type="ECO:0000256" key="5">
    <source>
        <dbReference type="ARBA" id="ARBA00022989"/>
    </source>
</evidence>
<organism evidence="9 10">
    <name type="scientific">Streptomyces tateyamensis</name>
    <dbReference type="NCBI Taxonomy" id="565073"/>
    <lineage>
        <taxon>Bacteria</taxon>
        <taxon>Bacillati</taxon>
        <taxon>Actinomycetota</taxon>
        <taxon>Actinomycetes</taxon>
        <taxon>Kitasatosporales</taxon>
        <taxon>Streptomycetaceae</taxon>
        <taxon>Streptomyces</taxon>
    </lineage>
</organism>
<keyword evidence="4 7" id="KW-0812">Transmembrane</keyword>
<feature type="transmembrane region" description="Helical" evidence="7">
    <location>
        <begin position="480"/>
        <end position="501"/>
    </location>
</feature>
<evidence type="ECO:0000313" key="9">
    <source>
        <dbReference type="EMBL" id="PYC66359.1"/>
    </source>
</evidence>
<dbReference type="Proteomes" id="UP000248039">
    <property type="component" value="Unassembled WGS sequence"/>
</dbReference>
<keyword evidence="3 9" id="KW-0808">Transferase</keyword>
<feature type="domain" description="Glycosyltransferase 2-like" evidence="8">
    <location>
        <begin position="179"/>
        <end position="387"/>
    </location>
</feature>
<evidence type="ECO:0000256" key="6">
    <source>
        <dbReference type="ARBA" id="ARBA00023136"/>
    </source>
</evidence>
<dbReference type="CDD" id="cd06421">
    <property type="entry name" value="CESA_CelA_like"/>
    <property type="match status" value="1"/>
</dbReference>